<keyword evidence="2" id="KW-1185">Reference proteome</keyword>
<accession>A0AAV4NSG9</accession>
<dbReference type="AlphaFoldDB" id="A0AAV4NSG9"/>
<evidence type="ECO:0000313" key="2">
    <source>
        <dbReference type="Proteomes" id="UP001054945"/>
    </source>
</evidence>
<proteinExistence type="predicted"/>
<name>A0AAV4NSG9_CAEEX</name>
<protein>
    <submittedName>
        <fullName evidence="1">Uncharacterized protein</fullName>
    </submittedName>
</protein>
<reference evidence="1 2" key="1">
    <citation type="submission" date="2021-06" db="EMBL/GenBank/DDBJ databases">
        <title>Caerostris extrusa draft genome.</title>
        <authorList>
            <person name="Kono N."/>
            <person name="Arakawa K."/>
        </authorList>
    </citation>
    <scope>NUCLEOTIDE SEQUENCE [LARGE SCALE GENOMIC DNA]</scope>
</reference>
<comment type="caution">
    <text evidence="1">The sequence shown here is derived from an EMBL/GenBank/DDBJ whole genome shotgun (WGS) entry which is preliminary data.</text>
</comment>
<organism evidence="1 2">
    <name type="scientific">Caerostris extrusa</name>
    <name type="common">Bark spider</name>
    <name type="synonym">Caerostris bankana</name>
    <dbReference type="NCBI Taxonomy" id="172846"/>
    <lineage>
        <taxon>Eukaryota</taxon>
        <taxon>Metazoa</taxon>
        <taxon>Ecdysozoa</taxon>
        <taxon>Arthropoda</taxon>
        <taxon>Chelicerata</taxon>
        <taxon>Arachnida</taxon>
        <taxon>Araneae</taxon>
        <taxon>Araneomorphae</taxon>
        <taxon>Entelegynae</taxon>
        <taxon>Araneoidea</taxon>
        <taxon>Araneidae</taxon>
        <taxon>Caerostris</taxon>
    </lineage>
</organism>
<gene>
    <name evidence="1" type="ORF">CEXT_355321</name>
</gene>
<sequence length="110" mass="12493">MCHRNREFKALQAPSISIPESKLLLMLPFSCTKKKKKIFSCTPSNTPAKPRSNRREYTEAFFPESQPTPVLCRGLLRKGSPQSEVTALIECFHAPRNEKEGRRLPLAPQP</sequence>
<dbReference type="Proteomes" id="UP001054945">
    <property type="component" value="Unassembled WGS sequence"/>
</dbReference>
<dbReference type="EMBL" id="BPLR01003701">
    <property type="protein sequence ID" value="GIX87643.1"/>
    <property type="molecule type" value="Genomic_DNA"/>
</dbReference>
<evidence type="ECO:0000313" key="1">
    <source>
        <dbReference type="EMBL" id="GIX87643.1"/>
    </source>
</evidence>